<proteinExistence type="predicted"/>
<dbReference type="EMBL" id="CAJVPT010007242">
    <property type="protein sequence ID" value="CAG8539281.1"/>
    <property type="molecule type" value="Genomic_DNA"/>
</dbReference>
<reference evidence="1" key="1">
    <citation type="submission" date="2021-06" db="EMBL/GenBank/DDBJ databases">
        <authorList>
            <person name="Kallberg Y."/>
            <person name="Tangrot J."/>
            <person name="Rosling A."/>
        </authorList>
    </citation>
    <scope>NUCLEOTIDE SEQUENCE</scope>
    <source>
        <strain evidence="1">CL356</strain>
    </source>
</reference>
<protein>
    <submittedName>
        <fullName evidence="1">5375_t:CDS:1</fullName>
    </submittedName>
</protein>
<feature type="non-terminal residue" evidence="1">
    <location>
        <position position="208"/>
    </location>
</feature>
<gene>
    <name evidence="1" type="ORF">ACOLOM_LOCUS4405</name>
</gene>
<evidence type="ECO:0000313" key="1">
    <source>
        <dbReference type="EMBL" id="CAG8539281.1"/>
    </source>
</evidence>
<keyword evidence="2" id="KW-1185">Reference proteome</keyword>
<organism evidence="1 2">
    <name type="scientific">Acaulospora colombiana</name>
    <dbReference type="NCBI Taxonomy" id="27376"/>
    <lineage>
        <taxon>Eukaryota</taxon>
        <taxon>Fungi</taxon>
        <taxon>Fungi incertae sedis</taxon>
        <taxon>Mucoromycota</taxon>
        <taxon>Glomeromycotina</taxon>
        <taxon>Glomeromycetes</taxon>
        <taxon>Diversisporales</taxon>
        <taxon>Acaulosporaceae</taxon>
        <taxon>Acaulospora</taxon>
    </lineage>
</organism>
<accession>A0ACA9LQ42</accession>
<sequence length="208" mass="23565">DMEALNAIFIPASSANEVIPDVKDKSYVASTNLKLDIRQLKGISNSKVQTFLTKLNDVVVNGVQVVGTDKTFTDTYVDDLLRIAKLNNFLLRIRNQPPRKLYIQDVAKVISVPDFVIEKKNNQNRNIVVIEDKHLKNIGSVNGFGETQIAVDILSCGSKNIRSIGGEEYTDQTLWAVFNDGSKMAGWEWFKDWFQFRSTERKTRSVYS</sequence>
<name>A0ACA9LQ42_9GLOM</name>
<feature type="non-terminal residue" evidence="1">
    <location>
        <position position="1"/>
    </location>
</feature>
<evidence type="ECO:0000313" key="2">
    <source>
        <dbReference type="Proteomes" id="UP000789525"/>
    </source>
</evidence>
<comment type="caution">
    <text evidence="1">The sequence shown here is derived from an EMBL/GenBank/DDBJ whole genome shotgun (WGS) entry which is preliminary data.</text>
</comment>
<dbReference type="Proteomes" id="UP000789525">
    <property type="component" value="Unassembled WGS sequence"/>
</dbReference>